<proteinExistence type="predicted"/>
<sequence>MNRVDIPKDVWTFWTRGGVLQPVEGGRGTGNRNKFPWYEANIAAIMNQLRILGVKIEGMLSIARVYRDSIAYFEGLGVDRDQVNALWQLFIIQGHIVAKRTEWHRVRDFVNAPDLNPERFLHLVEAAADYSIEDVWAEEIEAAPDEKHGAQRVTLELWDLWSTLTREEFYRHLDPYLTVTEQPKPGEPGVENSNLEEMTYFWRVGEGDEYRFSWGSSTKAGEDGATAMIAVDVTAVLYKVWNSDTDEAAGHDEGEGE</sequence>
<accession>A0A7W9BPX2</accession>
<reference evidence="1 2" key="1">
    <citation type="submission" date="2020-08" db="EMBL/GenBank/DDBJ databases">
        <title>Genomic Encyclopedia of Type Strains, Phase IV (KMG-IV): sequencing the most valuable type-strain genomes for metagenomic binning, comparative biology and taxonomic classification.</title>
        <authorList>
            <person name="Goeker M."/>
        </authorList>
    </citation>
    <scope>NUCLEOTIDE SEQUENCE [LARGE SCALE GENOMIC DNA]</scope>
    <source>
        <strain evidence="1 2">DSM 103336</strain>
    </source>
</reference>
<dbReference type="Proteomes" id="UP000546701">
    <property type="component" value="Unassembled WGS sequence"/>
</dbReference>
<organism evidence="1 2">
    <name type="scientific">Sphingomonas prati</name>
    <dbReference type="NCBI Taxonomy" id="1843237"/>
    <lineage>
        <taxon>Bacteria</taxon>
        <taxon>Pseudomonadati</taxon>
        <taxon>Pseudomonadota</taxon>
        <taxon>Alphaproteobacteria</taxon>
        <taxon>Sphingomonadales</taxon>
        <taxon>Sphingomonadaceae</taxon>
        <taxon>Sphingomonas</taxon>
    </lineage>
</organism>
<evidence type="ECO:0000313" key="2">
    <source>
        <dbReference type="Proteomes" id="UP000546701"/>
    </source>
</evidence>
<gene>
    <name evidence="1" type="ORF">FHS99_000373</name>
</gene>
<dbReference type="AlphaFoldDB" id="A0A7W9BPX2"/>
<name>A0A7W9BPX2_9SPHN</name>
<dbReference type="EMBL" id="JACIJR010000001">
    <property type="protein sequence ID" value="MBB5727917.1"/>
    <property type="molecule type" value="Genomic_DNA"/>
</dbReference>
<dbReference type="RefSeq" id="WP_157175094.1">
    <property type="nucleotide sequence ID" value="NZ_BMJP01000001.1"/>
</dbReference>
<comment type="caution">
    <text evidence="1">The sequence shown here is derived from an EMBL/GenBank/DDBJ whole genome shotgun (WGS) entry which is preliminary data.</text>
</comment>
<evidence type="ECO:0000313" key="1">
    <source>
        <dbReference type="EMBL" id="MBB5727917.1"/>
    </source>
</evidence>
<dbReference type="OrthoDB" id="7536846at2"/>
<protein>
    <submittedName>
        <fullName evidence="1">Uncharacterized protein</fullName>
    </submittedName>
</protein>
<keyword evidence="2" id="KW-1185">Reference proteome</keyword>